<name>A0A6C7E8M7_ILUCY</name>
<evidence type="ECO:0000313" key="4">
    <source>
        <dbReference type="Proteomes" id="UP000011863"/>
    </source>
</evidence>
<dbReference type="Proteomes" id="UP000011863">
    <property type="component" value="Chromosome"/>
</dbReference>
<dbReference type="GO" id="GO:0009294">
    <property type="term" value="P:DNA-mediated transformation"/>
    <property type="evidence" value="ECO:0007669"/>
    <property type="project" value="InterPro"/>
</dbReference>
<dbReference type="RefSeq" id="WP_015442314.1">
    <property type="nucleotide sequence ID" value="NC_020520.1"/>
</dbReference>
<evidence type="ECO:0000313" key="3">
    <source>
        <dbReference type="EMBL" id="BAN03067.1"/>
    </source>
</evidence>
<dbReference type="InterPro" id="IPR057666">
    <property type="entry name" value="DrpA_SLOG"/>
</dbReference>
<dbReference type="EMBL" id="AP012057">
    <property type="protein sequence ID" value="BAN03067.1"/>
    <property type="molecule type" value="Genomic_DNA"/>
</dbReference>
<dbReference type="AlphaFoldDB" id="A0A6C7E8M7"/>
<accession>A0A6C7E8M7</accession>
<dbReference type="PANTHER" id="PTHR43022:SF1">
    <property type="entry name" value="PROTEIN SMF"/>
    <property type="match status" value="1"/>
</dbReference>
<dbReference type="Gene3D" id="3.40.50.450">
    <property type="match status" value="1"/>
</dbReference>
<dbReference type="NCBIfam" id="TIGR00732">
    <property type="entry name" value="dprA"/>
    <property type="match status" value="1"/>
</dbReference>
<organism evidence="3 4">
    <name type="scientific">Ilumatobacter coccineus (strain NBRC 103263 / KCTC 29153 / YM16-304)</name>
    <dbReference type="NCBI Taxonomy" id="1313172"/>
    <lineage>
        <taxon>Bacteria</taxon>
        <taxon>Bacillati</taxon>
        <taxon>Actinomycetota</taxon>
        <taxon>Acidimicrobiia</taxon>
        <taxon>Acidimicrobiales</taxon>
        <taxon>Ilumatobacteraceae</taxon>
        <taxon>Ilumatobacter</taxon>
    </lineage>
</organism>
<dbReference type="Pfam" id="PF02481">
    <property type="entry name" value="DNA_processg_A"/>
    <property type="match status" value="1"/>
</dbReference>
<keyword evidence="4" id="KW-1185">Reference proteome</keyword>
<proteinExistence type="inferred from homology"/>
<evidence type="ECO:0000256" key="1">
    <source>
        <dbReference type="ARBA" id="ARBA00006525"/>
    </source>
</evidence>
<dbReference type="KEGG" id="aym:YM304_27530"/>
<feature type="domain" description="Smf/DprA SLOG" evidence="2">
    <location>
        <begin position="85"/>
        <end position="292"/>
    </location>
</feature>
<dbReference type="OrthoDB" id="9785707at2"/>
<reference evidence="3 4" key="1">
    <citation type="journal article" date="2013" name="Int. J. Syst. Evol. Microbiol.">
        <title>Ilumatobacter nonamiense sp. nov. and Ilumatobacter coccineum sp. nov., isolated from seashore sand.</title>
        <authorList>
            <person name="Matsumoto A."/>
            <person name="Kasai H."/>
            <person name="Matsuo Y."/>
            <person name="Shizuri Y."/>
            <person name="Ichikawa N."/>
            <person name="Fujita N."/>
            <person name="Omura S."/>
            <person name="Takahashi Y."/>
        </authorList>
    </citation>
    <scope>NUCLEOTIDE SEQUENCE [LARGE SCALE GENOMIC DNA]</scope>
    <source>
        <strain evidence="4">NBRC 103263 / KCTC 29153 / YM16-304</strain>
    </source>
</reference>
<protein>
    <submittedName>
        <fullName evidence="3">DNA processing protein DprA</fullName>
    </submittedName>
</protein>
<dbReference type="InterPro" id="IPR003488">
    <property type="entry name" value="DprA"/>
</dbReference>
<sequence length="374" mass="39861">MTDPRWFVAALAGFTNMTTARLAALLNHRTPEAAFAAAAGHTDPTDALASMFERSPGLRAHWQRSGTERDPEAVGRACERLGVSVVLPDDDAYPRILVDDPQRPAVLFMQGDPAALAQRRVGIVGTRNPTQQGLQTAVRFGHELSAAGVGVVSGLAKGIDGAAHRGALAVVGSKPIAVVANGHGQPYPKRHATLWAEVAERGIIVSEWPPGTAPDAFRFPQRNRILAALSEIIVVVESRERGGSLITAQLAAERGIDVFAVPGPVTARSSIGTNQLIRDGAAVATDPDDVVLALGLDGRRAGRVRYDARARPRGSESVVLELCRREPRDVEGVSEQLGCSIAEAAMLLARLERSGWLCETGGWFEAVDEWAVYL</sequence>
<dbReference type="SUPFAM" id="SSF102405">
    <property type="entry name" value="MCP/YpsA-like"/>
    <property type="match status" value="1"/>
</dbReference>
<dbReference type="PANTHER" id="PTHR43022">
    <property type="entry name" value="PROTEIN SMF"/>
    <property type="match status" value="1"/>
</dbReference>
<comment type="similarity">
    <text evidence="1">Belongs to the DprA/Smf family.</text>
</comment>
<gene>
    <name evidence="3" type="primary">dprA</name>
    <name evidence="3" type="synonym">smf</name>
    <name evidence="3" type="ORF">YM304_27530</name>
</gene>
<evidence type="ECO:0000259" key="2">
    <source>
        <dbReference type="Pfam" id="PF02481"/>
    </source>
</evidence>